<protein>
    <submittedName>
        <fullName evidence="1">Uncharacterized protein</fullName>
    </submittedName>
</protein>
<evidence type="ECO:0000313" key="2">
    <source>
        <dbReference type="Proteomes" id="UP001141327"/>
    </source>
</evidence>
<dbReference type="Proteomes" id="UP001141327">
    <property type="component" value="Unassembled WGS sequence"/>
</dbReference>
<sequence length="319" mass="34602">MFLMARVWCGARPKEMQRLESWANQRVPAVTDPSQRQIACQQEVTPSGLRGGWNGLKCDVLHTPAFLSDATTRLFKSTAAASRSKPKWRGGWHEVAACAHPIRYNDFRFYPAWPAVGHVCLVADSAANVALQTHLPTFANPALASLVDLCSFDHGGVPHEIENDTGLGLKIFQRLLTLPRGDWCVGTRDCIGPIAFTPAWPSAKSAICSPSTQLGCHRICYQCLVDASAMSLCCSPARPFSKEHVCASFVLFLSPMPNGLCSSLSWPTNPISGSRHAAGPKTLISASACPGWLLFSTEWGPRISRESRNGTSSILLALL</sequence>
<keyword evidence="2" id="KW-1185">Reference proteome</keyword>
<dbReference type="EMBL" id="JAPMOS010000202">
    <property type="protein sequence ID" value="KAJ4453910.1"/>
    <property type="molecule type" value="Genomic_DNA"/>
</dbReference>
<comment type="caution">
    <text evidence="1">The sequence shown here is derived from an EMBL/GenBank/DDBJ whole genome shotgun (WGS) entry which is preliminary data.</text>
</comment>
<organism evidence="1 2">
    <name type="scientific">Paratrimastix pyriformis</name>
    <dbReference type="NCBI Taxonomy" id="342808"/>
    <lineage>
        <taxon>Eukaryota</taxon>
        <taxon>Metamonada</taxon>
        <taxon>Preaxostyla</taxon>
        <taxon>Paratrimastigidae</taxon>
        <taxon>Paratrimastix</taxon>
    </lineage>
</organism>
<evidence type="ECO:0000313" key="1">
    <source>
        <dbReference type="EMBL" id="KAJ4453910.1"/>
    </source>
</evidence>
<proteinExistence type="predicted"/>
<gene>
    <name evidence="1" type="ORF">PAPYR_11494</name>
</gene>
<reference evidence="1" key="1">
    <citation type="journal article" date="2022" name="bioRxiv">
        <title>Genomics of Preaxostyla Flagellates Illuminates Evolutionary Transitions and the Path Towards Mitochondrial Loss.</title>
        <authorList>
            <person name="Novak L.V.F."/>
            <person name="Treitli S.C."/>
            <person name="Pyrih J."/>
            <person name="Halakuc P."/>
            <person name="Pipaliya S.V."/>
            <person name="Vacek V."/>
            <person name="Brzon O."/>
            <person name="Soukal P."/>
            <person name="Eme L."/>
            <person name="Dacks J.B."/>
            <person name="Karnkowska A."/>
            <person name="Elias M."/>
            <person name="Hampl V."/>
        </authorList>
    </citation>
    <scope>NUCLEOTIDE SEQUENCE</scope>
    <source>
        <strain evidence="1">RCP-MX</strain>
    </source>
</reference>
<accession>A0ABQ8U3L2</accession>
<name>A0ABQ8U3L2_9EUKA</name>